<dbReference type="eggNOG" id="KOG1202">
    <property type="taxonomic scope" value="Eukaryota"/>
</dbReference>
<sequence length="417" mass="45044">MRNLAELDNAVASFSDGNGKTVIEYKPSEAPIHLLPSRTPLEFSANATYFLVGCLGGLGRSLTSWMMKRGAKRFTSLSRSGTDAEQAALLVRDIREAGAIVQVIRGDASVRADVDRALESVPAEFPVRGVVQAAMVLRDGLFQSMNHRNWTTSIQPKVFGTVNLHNALKDQQLDFFVCTSSISGVLGTPGLTNYSASNAYLDALACHRVSQGLPCSSLVLPMISGVGVVAENLEIEEALKRKGIYGIDEEDLLESFEAAMMTQTTEKPFDHVIAGLDPARLQKVLSGNDVTDAFWLQDARFKGLMHTISAASGASAPGSDHSILDEIGAASSPQAAIEAIANHFADKLSRLLMVDRDDFEPDTISIADYGLDSMIGAELRNWIFKEYGLDIPFQQLLGQGMTINKFAAQVCKVNGIE</sequence>
<dbReference type="RefSeq" id="XP_007783981.1">
    <property type="nucleotide sequence ID" value="XM_007785791.1"/>
</dbReference>
<dbReference type="InterPro" id="IPR036291">
    <property type="entry name" value="NAD(P)-bd_dom_sf"/>
</dbReference>
<dbReference type="Proteomes" id="UP000016924">
    <property type="component" value="Unassembled WGS sequence"/>
</dbReference>
<organism evidence="4 5">
    <name type="scientific">Coniosporium apollinis (strain CBS 100218)</name>
    <name type="common">Rock-inhabiting black yeast</name>
    <dbReference type="NCBI Taxonomy" id="1168221"/>
    <lineage>
        <taxon>Eukaryota</taxon>
        <taxon>Fungi</taxon>
        <taxon>Dikarya</taxon>
        <taxon>Ascomycota</taxon>
        <taxon>Pezizomycotina</taxon>
        <taxon>Dothideomycetes</taxon>
        <taxon>Dothideomycetes incertae sedis</taxon>
        <taxon>Coniosporium</taxon>
    </lineage>
</organism>
<feature type="domain" description="Carrier" evidence="3">
    <location>
        <begin position="331"/>
        <end position="414"/>
    </location>
</feature>
<dbReference type="SUPFAM" id="SSF47336">
    <property type="entry name" value="ACP-like"/>
    <property type="match status" value="1"/>
</dbReference>
<dbReference type="GO" id="GO:0031177">
    <property type="term" value="F:phosphopantetheine binding"/>
    <property type="evidence" value="ECO:0007669"/>
    <property type="project" value="InterPro"/>
</dbReference>
<name>R7Z3S7_CONA1</name>
<dbReference type="GO" id="GO:0006633">
    <property type="term" value="P:fatty acid biosynthetic process"/>
    <property type="evidence" value="ECO:0007669"/>
    <property type="project" value="TreeGrafter"/>
</dbReference>
<proteinExistence type="predicted"/>
<gene>
    <name evidence="4" type="ORF">W97_07922</name>
</gene>
<dbReference type="InterPro" id="IPR013968">
    <property type="entry name" value="PKS_KR"/>
</dbReference>
<dbReference type="SMART" id="SM00822">
    <property type="entry name" value="PKS_KR"/>
    <property type="match status" value="1"/>
</dbReference>
<reference evidence="5" key="1">
    <citation type="submission" date="2012-06" db="EMBL/GenBank/DDBJ databases">
        <title>The genome sequence of Coniosporium apollinis CBS 100218.</title>
        <authorList>
            <consortium name="The Broad Institute Genome Sequencing Platform"/>
            <person name="Cuomo C."/>
            <person name="Gorbushina A."/>
            <person name="Noack S."/>
            <person name="Walker B."/>
            <person name="Young S.K."/>
            <person name="Zeng Q."/>
            <person name="Gargeya S."/>
            <person name="Fitzgerald M."/>
            <person name="Haas B."/>
            <person name="Abouelleil A."/>
            <person name="Alvarado L."/>
            <person name="Arachchi H.M."/>
            <person name="Berlin A.M."/>
            <person name="Chapman S.B."/>
            <person name="Goldberg J."/>
            <person name="Griggs A."/>
            <person name="Gujja S."/>
            <person name="Hansen M."/>
            <person name="Howarth C."/>
            <person name="Imamovic A."/>
            <person name="Larimer J."/>
            <person name="McCowan C."/>
            <person name="Montmayeur A."/>
            <person name="Murphy C."/>
            <person name="Neiman D."/>
            <person name="Pearson M."/>
            <person name="Priest M."/>
            <person name="Roberts A."/>
            <person name="Saif S."/>
            <person name="Shea T."/>
            <person name="Sisk P."/>
            <person name="Sykes S."/>
            <person name="Wortman J."/>
            <person name="Nusbaum C."/>
            <person name="Birren B."/>
        </authorList>
    </citation>
    <scope>NUCLEOTIDE SEQUENCE [LARGE SCALE GENOMIC DNA]</scope>
    <source>
        <strain evidence="5">CBS 100218</strain>
    </source>
</reference>
<dbReference type="HOGENOM" id="CLU_000022_38_0_1"/>
<dbReference type="InterPro" id="IPR050091">
    <property type="entry name" value="PKS_NRPS_Biosynth_Enz"/>
</dbReference>
<keyword evidence="1" id="KW-0596">Phosphopantetheine</keyword>
<dbReference type="PANTHER" id="PTHR43775">
    <property type="entry name" value="FATTY ACID SYNTHASE"/>
    <property type="match status" value="1"/>
</dbReference>
<dbReference type="OMA" id="NMRQAEC"/>
<accession>R7Z3S7</accession>
<dbReference type="InterPro" id="IPR020806">
    <property type="entry name" value="PKS_PP-bd"/>
</dbReference>
<dbReference type="AlphaFoldDB" id="R7Z3S7"/>
<dbReference type="PANTHER" id="PTHR43775:SF37">
    <property type="entry name" value="SI:DKEY-61P9.11"/>
    <property type="match status" value="1"/>
</dbReference>
<dbReference type="InterPro" id="IPR036736">
    <property type="entry name" value="ACP-like_sf"/>
</dbReference>
<dbReference type="GeneID" id="19905233"/>
<evidence type="ECO:0000313" key="4">
    <source>
        <dbReference type="EMBL" id="EON68664.1"/>
    </source>
</evidence>
<dbReference type="PROSITE" id="PS50075">
    <property type="entry name" value="CARRIER"/>
    <property type="match status" value="1"/>
</dbReference>
<dbReference type="InterPro" id="IPR006162">
    <property type="entry name" value="Ppantetheine_attach_site"/>
</dbReference>
<dbReference type="SUPFAM" id="SSF51735">
    <property type="entry name" value="NAD(P)-binding Rossmann-fold domains"/>
    <property type="match status" value="1"/>
</dbReference>
<dbReference type="SMART" id="SM00823">
    <property type="entry name" value="PKS_PP"/>
    <property type="match status" value="1"/>
</dbReference>
<keyword evidence="5" id="KW-1185">Reference proteome</keyword>
<evidence type="ECO:0000256" key="2">
    <source>
        <dbReference type="ARBA" id="ARBA00022553"/>
    </source>
</evidence>
<evidence type="ECO:0000259" key="3">
    <source>
        <dbReference type="PROSITE" id="PS50075"/>
    </source>
</evidence>
<dbReference type="Gene3D" id="3.40.50.720">
    <property type="entry name" value="NAD(P)-binding Rossmann-like Domain"/>
    <property type="match status" value="1"/>
</dbReference>
<dbReference type="GO" id="GO:0044550">
    <property type="term" value="P:secondary metabolite biosynthetic process"/>
    <property type="evidence" value="ECO:0007669"/>
    <property type="project" value="TreeGrafter"/>
</dbReference>
<evidence type="ECO:0000256" key="1">
    <source>
        <dbReference type="ARBA" id="ARBA00022450"/>
    </source>
</evidence>
<dbReference type="InterPro" id="IPR009081">
    <property type="entry name" value="PP-bd_ACP"/>
</dbReference>
<dbReference type="EMBL" id="JH767599">
    <property type="protein sequence ID" value="EON68664.1"/>
    <property type="molecule type" value="Genomic_DNA"/>
</dbReference>
<dbReference type="Pfam" id="PF23297">
    <property type="entry name" value="ACP_SdgA_C"/>
    <property type="match status" value="1"/>
</dbReference>
<dbReference type="InterPro" id="IPR057326">
    <property type="entry name" value="KR_dom"/>
</dbReference>
<protein>
    <recommendedName>
        <fullName evidence="3">Carrier domain-containing protein</fullName>
    </recommendedName>
</protein>
<dbReference type="Gene3D" id="1.10.1200.10">
    <property type="entry name" value="ACP-like"/>
    <property type="match status" value="1"/>
</dbReference>
<keyword evidence="2" id="KW-0597">Phosphoprotein</keyword>
<evidence type="ECO:0000313" key="5">
    <source>
        <dbReference type="Proteomes" id="UP000016924"/>
    </source>
</evidence>
<dbReference type="OrthoDB" id="3944235at2759"/>
<dbReference type="GO" id="GO:0004312">
    <property type="term" value="F:fatty acid synthase activity"/>
    <property type="evidence" value="ECO:0007669"/>
    <property type="project" value="TreeGrafter"/>
</dbReference>
<dbReference type="PROSITE" id="PS00012">
    <property type="entry name" value="PHOSPHOPANTETHEINE"/>
    <property type="match status" value="1"/>
</dbReference>
<dbReference type="Pfam" id="PF08659">
    <property type="entry name" value="KR"/>
    <property type="match status" value="1"/>
</dbReference>
<dbReference type="STRING" id="1168221.R7Z3S7"/>